<evidence type="ECO:0000256" key="1">
    <source>
        <dbReference type="ARBA" id="ARBA00004651"/>
    </source>
</evidence>
<name>A0A4D7BCT6_9HYPH</name>
<dbReference type="Pfam" id="PF02706">
    <property type="entry name" value="Wzz"/>
    <property type="match status" value="1"/>
</dbReference>
<reference evidence="9 10" key="1">
    <citation type="submission" date="2019-04" db="EMBL/GenBank/DDBJ databases">
        <title>Phreatobacter aquaticus sp. nov.</title>
        <authorList>
            <person name="Choi A."/>
        </authorList>
    </citation>
    <scope>NUCLEOTIDE SEQUENCE [LARGE SCALE GENOMIC DNA]</scope>
    <source>
        <strain evidence="9 10">KCTC 52518</strain>
    </source>
</reference>
<evidence type="ECO:0000256" key="5">
    <source>
        <dbReference type="ARBA" id="ARBA00023136"/>
    </source>
</evidence>
<dbReference type="GO" id="GO:0005886">
    <property type="term" value="C:plasma membrane"/>
    <property type="evidence" value="ECO:0007669"/>
    <property type="project" value="UniProtKB-SubCell"/>
</dbReference>
<evidence type="ECO:0000313" key="10">
    <source>
        <dbReference type="Proteomes" id="UP000298781"/>
    </source>
</evidence>
<keyword evidence="10" id="KW-1185">Reference proteome</keyword>
<accession>A0A4D7BCT6</accession>
<dbReference type="Proteomes" id="UP000298781">
    <property type="component" value="Chromosome"/>
</dbReference>
<dbReference type="InterPro" id="IPR003856">
    <property type="entry name" value="LPS_length_determ_N"/>
</dbReference>
<evidence type="ECO:0000256" key="3">
    <source>
        <dbReference type="ARBA" id="ARBA00022692"/>
    </source>
</evidence>
<dbReference type="KEGG" id="pstg:E8M01_31805"/>
<protein>
    <recommendedName>
        <fullName evidence="8">Polysaccharide chain length determinant N-terminal domain-containing protein</fullName>
    </recommendedName>
</protein>
<feature type="region of interest" description="Disordered" evidence="6">
    <location>
        <begin position="142"/>
        <end position="162"/>
    </location>
</feature>
<dbReference type="EMBL" id="CP039690">
    <property type="protein sequence ID" value="QCI68413.1"/>
    <property type="molecule type" value="Genomic_DNA"/>
</dbReference>
<evidence type="ECO:0000256" key="4">
    <source>
        <dbReference type="ARBA" id="ARBA00022989"/>
    </source>
</evidence>
<keyword evidence="5 7" id="KW-0472">Membrane</keyword>
<sequence>MMEALTGKGRRVVAAVRSSNLLAFDPTARGGRPGGETADGHLSFWRVIRLLRTWKVLILTMVALGGVVAIMAGLLSRPSYTAIAQVIVDQRPLEATNARTPVTMAVEEAAIDTHVTVLTSDALLRRVAAALLAEDAAQAPRIPGRPPGASVSARVSARFGRR</sequence>
<keyword evidence="2" id="KW-1003">Cell membrane</keyword>
<evidence type="ECO:0000256" key="7">
    <source>
        <dbReference type="SAM" id="Phobius"/>
    </source>
</evidence>
<dbReference type="AlphaFoldDB" id="A0A4D7BCT6"/>
<comment type="subcellular location">
    <subcellularLocation>
        <location evidence="1">Cell membrane</location>
        <topology evidence="1">Multi-pass membrane protein</topology>
    </subcellularLocation>
</comment>
<evidence type="ECO:0000313" key="9">
    <source>
        <dbReference type="EMBL" id="QCI68413.1"/>
    </source>
</evidence>
<feature type="domain" description="Polysaccharide chain length determinant N-terminal" evidence="8">
    <location>
        <begin position="45"/>
        <end position="130"/>
    </location>
</feature>
<keyword evidence="3 7" id="KW-0812">Transmembrane</keyword>
<organism evidence="9 10">
    <name type="scientific">Phreatobacter stygius</name>
    <dbReference type="NCBI Taxonomy" id="1940610"/>
    <lineage>
        <taxon>Bacteria</taxon>
        <taxon>Pseudomonadati</taxon>
        <taxon>Pseudomonadota</taxon>
        <taxon>Alphaproteobacteria</taxon>
        <taxon>Hyphomicrobiales</taxon>
        <taxon>Phreatobacteraceae</taxon>
        <taxon>Phreatobacter</taxon>
    </lineage>
</organism>
<evidence type="ECO:0000256" key="2">
    <source>
        <dbReference type="ARBA" id="ARBA00022475"/>
    </source>
</evidence>
<feature type="transmembrane region" description="Helical" evidence="7">
    <location>
        <begin position="56"/>
        <end position="75"/>
    </location>
</feature>
<evidence type="ECO:0000256" key="6">
    <source>
        <dbReference type="SAM" id="MobiDB-lite"/>
    </source>
</evidence>
<gene>
    <name evidence="9" type="ORF">E8M01_31805</name>
</gene>
<evidence type="ECO:0000259" key="8">
    <source>
        <dbReference type="Pfam" id="PF02706"/>
    </source>
</evidence>
<proteinExistence type="predicted"/>
<keyword evidence="4 7" id="KW-1133">Transmembrane helix</keyword>